<dbReference type="OrthoDB" id="9799039at2"/>
<dbReference type="EMBL" id="PYGE01000001">
    <property type="protein sequence ID" value="PSL08191.1"/>
    <property type="molecule type" value="Genomic_DNA"/>
</dbReference>
<organism evidence="1 2">
    <name type="scientific">Haloactinopolyspora alba</name>
    <dbReference type="NCBI Taxonomy" id="648780"/>
    <lineage>
        <taxon>Bacteria</taxon>
        <taxon>Bacillati</taxon>
        <taxon>Actinomycetota</taxon>
        <taxon>Actinomycetes</taxon>
        <taxon>Jiangellales</taxon>
        <taxon>Jiangellaceae</taxon>
        <taxon>Haloactinopolyspora</taxon>
    </lineage>
</organism>
<name>A0A2P8EFG8_9ACTN</name>
<dbReference type="Proteomes" id="UP000243528">
    <property type="component" value="Unassembled WGS sequence"/>
</dbReference>
<proteinExistence type="predicted"/>
<reference evidence="1 2" key="1">
    <citation type="submission" date="2018-03" db="EMBL/GenBank/DDBJ databases">
        <title>Genomic Encyclopedia of Archaeal and Bacterial Type Strains, Phase II (KMG-II): from individual species to whole genera.</title>
        <authorList>
            <person name="Goeker M."/>
        </authorList>
    </citation>
    <scope>NUCLEOTIDE SEQUENCE [LARGE SCALE GENOMIC DNA]</scope>
    <source>
        <strain evidence="1 2">DSM 45211</strain>
    </source>
</reference>
<sequence>MKRTAVIKKIRRAAKEAGVQFEVTEGGNHTRLLVGTVRTTIGRHSEVAEGAVEALYKQLEPALGKGWWKR</sequence>
<evidence type="ECO:0000313" key="1">
    <source>
        <dbReference type="EMBL" id="PSL08191.1"/>
    </source>
</evidence>
<evidence type="ECO:0008006" key="3">
    <source>
        <dbReference type="Google" id="ProtNLM"/>
    </source>
</evidence>
<protein>
    <recommendedName>
        <fullName evidence="3">HicA-like toxin of HicAB toxin-antitoxin system</fullName>
    </recommendedName>
</protein>
<evidence type="ECO:0000313" key="2">
    <source>
        <dbReference type="Proteomes" id="UP000243528"/>
    </source>
</evidence>
<accession>A0A2P8EFG8</accession>
<comment type="caution">
    <text evidence="1">The sequence shown here is derived from an EMBL/GenBank/DDBJ whole genome shotgun (WGS) entry which is preliminary data.</text>
</comment>
<keyword evidence="2" id="KW-1185">Reference proteome</keyword>
<dbReference type="RefSeq" id="WP_106535277.1">
    <property type="nucleotide sequence ID" value="NZ_ML142897.1"/>
</dbReference>
<dbReference type="AlphaFoldDB" id="A0A2P8EFG8"/>
<gene>
    <name evidence="1" type="ORF">CLV30_101158</name>
</gene>